<dbReference type="EC" id="1.-.-.-" evidence="5"/>
<organism evidence="7 8">
    <name type="scientific">Hydra vulgaris</name>
    <name type="common">Hydra</name>
    <name type="synonym">Hydra attenuata</name>
    <dbReference type="NCBI Taxonomy" id="6087"/>
    <lineage>
        <taxon>Eukaryota</taxon>
        <taxon>Metazoa</taxon>
        <taxon>Cnidaria</taxon>
        <taxon>Hydrozoa</taxon>
        <taxon>Hydroidolina</taxon>
        <taxon>Anthoathecata</taxon>
        <taxon>Aplanulata</taxon>
        <taxon>Hydridae</taxon>
        <taxon>Hydra</taxon>
    </lineage>
</organism>
<dbReference type="RefSeq" id="XP_065651947.1">
    <property type="nucleotide sequence ID" value="XM_065795875.1"/>
</dbReference>
<dbReference type="Pfam" id="PF00743">
    <property type="entry name" value="FMO-like"/>
    <property type="match status" value="1"/>
</dbReference>
<comment type="similarity">
    <text evidence="5">Belongs to the FMO family.</text>
</comment>
<keyword evidence="6" id="KW-0472">Membrane</keyword>
<keyword evidence="6" id="KW-1133">Transmembrane helix</keyword>
<dbReference type="InterPro" id="IPR051209">
    <property type="entry name" value="FAD-bind_Monooxygenase_sf"/>
</dbReference>
<reference evidence="8" key="1">
    <citation type="submission" date="2025-08" db="UniProtKB">
        <authorList>
            <consortium name="RefSeq"/>
        </authorList>
    </citation>
    <scope>IDENTIFICATION</scope>
</reference>
<sequence length="537" mass="61424">MEIFFERFESIFVSCLLIASMLIYGSLWYILVGITIYLFVNLHLKTSISQEVLQRRSSTFVVIIGAGFSGICAAIKLKKENIKFIIFEAAPDLGGTWLHNVYPGCACDIEAHLYCFSFYPNPSWKTPYASQSEILQYLKNVCNFYDIRQHMRFNTAVQKCYFDSKTQQWKVTTSGNEEFLCNFVISGAGVLHMPKIPVLKDCVFFKGESFHSAKWNKECNLEGKLVAVIGTGASAVQIVPSIADRVKNLYVFQRTPTWSSFNQTPFYPRGTQTVFKMFPTILKLFRWLTFVKLEISFYVIFRSKSYLAKLIQQVMSKAIQDQLQNESLKKKMVPSYDIGCKRITPSNNFLQTFNKKNVHLVTEPIISLTEDGIKTDENEYKIDILIYATGFDVVASIKSLNIIGPDGVTLNERWGNKPNAYLGIMCPGFPNLFYLLGPNTVLGHSSVVWMIECQMNFVLDAILKCTDNGLKSLEVLSKVNDEFQCYVTSESKKRPFSSSCGSWYLNKDGENFTLWPSHLLNYWWRTLSVDLKEFKVQ</sequence>
<accession>A0ABM4BS31</accession>
<keyword evidence="6" id="KW-0812">Transmembrane</keyword>
<dbReference type="Gene3D" id="3.50.50.60">
    <property type="entry name" value="FAD/NAD(P)-binding domain"/>
    <property type="match status" value="2"/>
</dbReference>
<keyword evidence="4 5" id="KW-0560">Oxidoreductase</keyword>
<keyword evidence="3 5" id="KW-0274">FAD</keyword>
<feature type="transmembrane region" description="Helical" evidence="6">
    <location>
        <begin position="60"/>
        <end position="77"/>
    </location>
</feature>
<evidence type="ECO:0000313" key="8">
    <source>
        <dbReference type="RefSeq" id="XP_065651947.1"/>
    </source>
</evidence>
<evidence type="ECO:0000256" key="4">
    <source>
        <dbReference type="ARBA" id="ARBA00023002"/>
    </source>
</evidence>
<protein>
    <recommendedName>
        <fullName evidence="5">Flavin-containing monooxygenase</fullName>
        <ecNumber evidence="5">1.-.-.-</ecNumber>
    </recommendedName>
</protein>
<dbReference type="GeneID" id="136079690"/>
<evidence type="ECO:0000256" key="1">
    <source>
        <dbReference type="ARBA" id="ARBA00010139"/>
    </source>
</evidence>
<proteinExistence type="inferred from homology"/>
<dbReference type="InterPro" id="IPR036188">
    <property type="entry name" value="FAD/NAD-bd_sf"/>
</dbReference>
<keyword evidence="5" id="KW-0503">Monooxygenase</keyword>
<dbReference type="Proteomes" id="UP001652625">
    <property type="component" value="Chromosome 04"/>
</dbReference>
<evidence type="ECO:0000313" key="7">
    <source>
        <dbReference type="Proteomes" id="UP001652625"/>
    </source>
</evidence>
<dbReference type="PANTHER" id="PTHR42877:SF4">
    <property type="entry name" value="FAD_NAD(P)-BINDING DOMAIN-CONTAINING PROTEIN-RELATED"/>
    <property type="match status" value="1"/>
</dbReference>
<comment type="similarity">
    <text evidence="1">Belongs to the FAD-binding monooxygenase family.</text>
</comment>
<dbReference type="PANTHER" id="PTHR42877">
    <property type="entry name" value="L-ORNITHINE N(5)-MONOOXYGENASE-RELATED"/>
    <property type="match status" value="1"/>
</dbReference>
<name>A0ABM4BS31_HYDVU</name>
<dbReference type="InterPro" id="IPR020946">
    <property type="entry name" value="Flavin_mOase-like"/>
</dbReference>
<evidence type="ECO:0000256" key="2">
    <source>
        <dbReference type="ARBA" id="ARBA00022630"/>
    </source>
</evidence>
<dbReference type="SUPFAM" id="SSF51905">
    <property type="entry name" value="FAD/NAD(P)-binding domain"/>
    <property type="match status" value="1"/>
</dbReference>
<comment type="cofactor">
    <cofactor evidence="5">
        <name>FAD</name>
        <dbReference type="ChEBI" id="CHEBI:57692"/>
    </cofactor>
</comment>
<feature type="transmembrane region" description="Helical" evidence="6">
    <location>
        <begin position="12"/>
        <end position="40"/>
    </location>
</feature>
<evidence type="ECO:0000256" key="3">
    <source>
        <dbReference type="ARBA" id="ARBA00022827"/>
    </source>
</evidence>
<keyword evidence="7" id="KW-1185">Reference proteome</keyword>
<evidence type="ECO:0000256" key="6">
    <source>
        <dbReference type="SAM" id="Phobius"/>
    </source>
</evidence>
<evidence type="ECO:0000256" key="5">
    <source>
        <dbReference type="RuleBase" id="RU361177"/>
    </source>
</evidence>
<gene>
    <name evidence="8" type="primary">LOC136079690</name>
</gene>
<keyword evidence="2 5" id="KW-0285">Flavoprotein</keyword>